<keyword evidence="2" id="KW-1185">Reference proteome</keyword>
<dbReference type="Proteomes" id="UP000289738">
    <property type="component" value="Chromosome B06"/>
</dbReference>
<gene>
    <name evidence="1" type="ORF">Ahy_B06g081490</name>
</gene>
<proteinExistence type="predicted"/>
<name>A0A444YL68_ARAHY</name>
<protein>
    <submittedName>
        <fullName evidence="1">Uncharacterized protein</fullName>
    </submittedName>
</protein>
<dbReference type="AlphaFoldDB" id="A0A444YL68"/>
<comment type="caution">
    <text evidence="1">The sequence shown here is derived from an EMBL/GenBank/DDBJ whole genome shotgun (WGS) entry which is preliminary data.</text>
</comment>
<evidence type="ECO:0000313" key="2">
    <source>
        <dbReference type="Proteomes" id="UP000289738"/>
    </source>
</evidence>
<reference evidence="1 2" key="1">
    <citation type="submission" date="2019-01" db="EMBL/GenBank/DDBJ databases">
        <title>Sequencing of cultivated peanut Arachis hypogaea provides insights into genome evolution and oil improvement.</title>
        <authorList>
            <person name="Chen X."/>
        </authorList>
    </citation>
    <scope>NUCLEOTIDE SEQUENCE [LARGE SCALE GENOMIC DNA]</scope>
    <source>
        <strain evidence="2">cv. Fuhuasheng</strain>
        <tissue evidence="1">Leaves</tissue>
    </source>
</reference>
<accession>A0A444YL68</accession>
<organism evidence="1 2">
    <name type="scientific">Arachis hypogaea</name>
    <name type="common">Peanut</name>
    <dbReference type="NCBI Taxonomy" id="3818"/>
    <lineage>
        <taxon>Eukaryota</taxon>
        <taxon>Viridiplantae</taxon>
        <taxon>Streptophyta</taxon>
        <taxon>Embryophyta</taxon>
        <taxon>Tracheophyta</taxon>
        <taxon>Spermatophyta</taxon>
        <taxon>Magnoliopsida</taxon>
        <taxon>eudicotyledons</taxon>
        <taxon>Gunneridae</taxon>
        <taxon>Pentapetalae</taxon>
        <taxon>rosids</taxon>
        <taxon>fabids</taxon>
        <taxon>Fabales</taxon>
        <taxon>Fabaceae</taxon>
        <taxon>Papilionoideae</taxon>
        <taxon>50 kb inversion clade</taxon>
        <taxon>dalbergioids sensu lato</taxon>
        <taxon>Dalbergieae</taxon>
        <taxon>Pterocarpus clade</taxon>
        <taxon>Arachis</taxon>
    </lineage>
</organism>
<sequence>MEEASSFSLLEHATSFARDLWFNMLPIQSSLDTFSAHRHIGDAITIAHGDIRAARYKNSMNAELEIASREKFTLIERGLAREKIQEIPEETGGIVQDSMLEEDVVLDSSDEVVSKGHKPSILTFDVNKIPKENDIC</sequence>
<evidence type="ECO:0000313" key="1">
    <source>
        <dbReference type="EMBL" id="RYR02695.1"/>
    </source>
</evidence>
<dbReference type="EMBL" id="SDMP01000016">
    <property type="protein sequence ID" value="RYR02695.1"/>
    <property type="molecule type" value="Genomic_DNA"/>
</dbReference>